<keyword evidence="9" id="KW-1185">Reference proteome</keyword>
<accession>A0A415PKM1</accession>
<evidence type="ECO:0000313" key="7">
    <source>
        <dbReference type="EMBL" id="MBS4884628.1"/>
    </source>
</evidence>
<dbReference type="InterPro" id="IPR023806">
    <property type="entry name" value="CHP03905"/>
</dbReference>
<keyword evidence="4" id="KW-0547">Nucleotide-binding</keyword>
<evidence type="ECO:0000313" key="8">
    <source>
        <dbReference type="EMBL" id="RHM13261.1"/>
    </source>
</evidence>
<evidence type="ECO:0000256" key="3">
    <source>
        <dbReference type="ARBA" id="ARBA00022634"/>
    </source>
</evidence>
<dbReference type="Proteomes" id="UP000284868">
    <property type="component" value="Unassembled WGS sequence"/>
</dbReference>
<reference evidence="8 9" key="1">
    <citation type="submission" date="2018-08" db="EMBL/GenBank/DDBJ databases">
        <title>A genome reference for cultivated species of the human gut microbiota.</title>
        <authorList>
            <person name="Zou Y."/>
            <person name="Xue W."/>
            <person name="Luo G."/>
        </authorList>
    </citation>
    <scope>NUCLEOTIDE SEQUENCE [LARGE SCALE GENOMIC DNA]</scope>
    <source>
        <strain evidence="8 9">AF35-6BH</strain>
    </source>
</reference>
<gene>
    <name evidence="8" type="ORF">DWZ83_03970</name>
    <name evidence="7" type="ORF">KHZ85_07670</name>
</gene>
<organism evidence="8 9">
    <name type="scientific">Amedibacillus dolichus</name>
    <dbReference type="NCBI Taxonomy" id="31971"/>
    <lineage>
        <taxon>Bacteria</taxon>
        <taxon>Bacillati</taxon>
        <taxon>Bacillota</taxon>
        <taxon>Erysipelotrichia</taxon>
        <taxon>Erysipelotrichales</taxon>
        <taxon>Erysipelotrichaceae</taxon>
        <taxon>Amedibacillus</taxon>
    </lineage>
</organism>
<dbReference type="EMBL" id="QRPK01000013">
    <property type="protein sequence ID" value="RHM13261.1"/>
    <property type="molecule type" value="Genomic_DNA"/>
</dbReference>
<dbReference type="EC" id="1.17.4.1" evidence="2"/>
<dbReference type="Proteomes" id="UP000753219">
    <property type="component" value="Unassembled WGS sequence"/>
</dbReference>
<proteinExistence type="inferred from homology"/>
<dbReference type="GO" id="GO:0000166">
    <property type="term" value="F:nucleotide binding"/>
    <property type="evidence" value="ECO:0007669"/>
    <property type="project" value="UniProtKB-KW"/>
</dbReference>
<name>A0A415PKM1_9FIRM</name>
<comment type="similarity">
    <text evidence="1">Belongs to the ribonucleoside diphosphate reductase class-2 family.</text>
</comment>
<evidence type="ECO:0000256" key="2">
    <source>
        <dbReference type="ARBA" id="ARBA00012274"/>
    </source>
</evidence>
<keyword evidence="3" id="KW-0237">DNA synthesis</keyword>
<dbReference type="GeneID" id="92792661"/>
<evidence type="ECO:0000259" key="6">
    <source>
        <dbReference type="Pfam" id="PF12637"/>
    </source>
</evidence>
<comment type="caution">
    <text evidence="8">The sequence shown here is derived from an EMBL/GenBank/DDBJ whole genome shotgun (WGS) entry which is preliminary data.</text>
</comment>
<sequence>MTTFVYKPKGVCSQEMRFEMDGNIIRDVTIIGGCAGNLLGISRIIKDKTIDEVREAFRGVECGLKKTSCPDQISMALDAYEKEYLK</sequence>
<protein>
    <recommendedName>
        <fullName evidence="2">ribonucleoside-diphosphate reductase</fullName>
        <ecNumber evidence="2">1.17.4.1</ecNumber>
    </recommendedName>
</protein>
<dbReference type="InterPro" id="IPR024434">
    <property type="entry name" value="TSCPD_dom"/>
</dbReference>
<dbReference type="OrthoDB" id="9801525at2"/>
<evidence type="ECO:0000256" key="5">
    <source>
        <dbReference type="ARBA" id="ARBA00047754"/>
    </source>
</evidence>
<dbReference type="GO" id="GO:0004748">
    <property type="term" value="F:ribonucleoside-diphosphate reductase activity, thioredoxin disulfide as acceptor"/>
    <property type="evidence" value="ECO:0007669"/>
    <property type="project" value="UniProtKB-EC"/>
</dbReference>
<reference evidence="7" key="2">
    <citation type="submission" date="2021-02" db="EMBL/GenBank/DDBJ databases">
        <title>Infant gut strain persistence is associated with maternal origin, phylogeny, and functional potential including surface adhesion and iron acquisition.</title>
        <authorList>
            <person name="Lou Y.C."/>
        </authorList>
    </citation>
    <scope>NUCLEOTIDE SEQUENCE</scope>
    <source>
        <strain evidence="7">L3_108_103G1_dasL3_108_103G1_concoct_2</strain>
    </source>
</reference>
<dbReference type="NCBIfam" id="TIGR03905">
    <property type="entry name" value="TIGR03905_4_Cys"/>
    <property type="match status" value="1"/>
</dbReference>
<comment type="catalytic activity">
    <reaction evidence="5">
        <text>a 2'-deoxyribonucleoside 5'-diphosphate + [thioredoxin]-disulfide + H2O = a ribonucleoside 5'-diphosphate + [thioredoxin]-dithiol</text>
        <dbReference type="Rhea" id="RHEA:23252"/>
        <dbReference type="Rhea" id="RHEA-COMP:10698"/>
        <dbReference type="Rhea" id="RHEA-COMP:10700"/>
        <dbReference type="ChEBI" id="CHEBI:15377"/>
        <dbReference type="ChEBI" id="CHEBI:29950"/>
        <dbReference type="ChEBI" id="CHEBI:50058"/>
        <dbReference type="ChEBI" id="CHEBI:57930"/>
        <dbReference type="ChEBI" id="CHEBI:73316"/>
        <dbReference type="EC" id="1.17.4.1"/>
    </reaction>
</comment>
<dbReference type="EMBL" id="JAGZMZ010000020">
    <property type="protein sequence ID" value="MBS4884628.1"/>
    <property type="molecule type" value="Genomic_DNA"/>
</dbReference>
<feature type="domain" description="TSCPD" evidence="6">
    <location>
        <begin position="6"/>
        <end position="80"/>
    </location>
</feature>
<dbReference type="GO" id="GO:0071897">
    <property type="term" value="P:DNA biosynthetic process"/>
    <property type="evidence" value="ECO:0007669"/>
    <property type="project" value="UniProtKB-KW"/>
</dbReference>
<dbReference type="RefSeq" id="WP_004797920.1">
    <property type="nucleotide sequence ID" value="NZ_CABKNA010000009.1"/>
</dbReference>
<dbReference type="Pfam" id="PF12637">
    <property type="entry name" value="TSCPD"/>
    <property type="match status" value="1"/>
</dbReference>
<evidence type="ECO:0000256" key="4">
    <source>
        <dbReference type="ARBA" id="ARBA00022741"/>
    </source>
</evidence>
<dbReference type="AlphaFoldDB" id="A0A415PKM1"/>
<evidence type="ECO:0000256" key="1">
    <source>
        <dbReference type="ARBA" id="ARBA00007405"/>
    </source>
</evidence>
<evidence type="ECO:0000313" key="9">
    <source>
        <dbReference type="Proteomes" id="UP000284868"/>
    </source>
</evidence>